<dbReference type="EMBL" id="FOYM01000013">
    <property type="protein sequence ID" value="SFR06407.1"/>
    <property type="molecule type" value="Genomic_DNA"/>
</dbReference>
<keyword evidence="2" id="KW-1185">Reference proteome</keyword>
<name>A0A1I6DM06_9FIRM</name>
<evidence type="ECO:0008006" key="3">
    <source>
        <dbReference type="Google" id="ProtNLM"/>
    </source>
</evidence>
<dbReference type="Proteomes" id="UP000199584">
    <property type="component" value="Unassembled WGS sequence"/>
</dbReference>
<evidence type="ECO:0000313" key="2">
    <source>
        <dbReference type="Proteomes" id="UP000199584"/>
    </source>
</evidence>
<reference evidence="2" key="1">
    <citation type="submission" date="2016-10" db="EMBL/GenBank/DDBJ databases">
        <authorList>
            <person name="Varghese N."/>
            <person name="Submissions S."/>
        </authorList>
    </citation>
    <scope>NUCLEOTIDE SEQUENCE [LARGE SCALE GENOMIC DNA]</scope>
    <source>
        <strain evidence="2">DSM 3669</strain>
    </source>
</reference>
<proteinExistence type="predicted"/>
<sequence>MERPEPEQGKLELIAHKNFTMYEDMYKVVDFLNKNLKDKKIMFGLSKNNDENTLTISIYEF</sequence>
<organism evidence="1 2">
    <name type="scientific">Desulfoscipio geothermicus DSM 3669</name>
    <dbReference type="NCBI Taxonomy" id="1121426"/>
    <lineage>
        <taxon>Bacteria</taxon>
        <taxon>Bacillati</taxon>
        <taxon>Bacillota</taxon>
        <taxon>Clostridia</taxon>
        <taxon>Eubacteriales</taxon>
        <taxon>Desulfallaceae</taxon>
        <taxon>Desulfoscipio</taxon>
    </lineage>
</organism>
<dbReference type="STRING" id="39060.SAMN05660706_11355"/>
<dbReference type="OrthoDB" id="2382360at2"/>
<dbReference type="RefSeq" id="WP_092483309.1">
    <property type="nucleotide sequence ID" value="NZ_FOYM01000013.1"/>
</dbReference>
<dbReference type="Pfam" id="PF14084">
    <property type="entry name" value="DUF4264"/>
    <property type="match status" value="1"/>
</dbReference>
<dbReference type="AlphaFoldDB" id="A0A1I6DM06"/>
<dbReference type="InterPro" id="IPR012190">
    <property type="entry name" value="UCP036698"/>
</dbReference>
<accession>A0A1I6DM06</accession>
<evidence type="ECO:0000313" key="1">
    <source>
        <dbReference type="EMBL" id="SFR06407.1"/>
    </source>
</evidence>
<gene>
    <name evidence="1" type="ORF">SAMN05660706_11355</name>
</gene>
<protein>
    <recommendedName>
        <fullName evidence="3">DUF4264 domain-containing protein</fullName>
    </recommendedName>
</protein>